<comment type="caution">
    <text evidence="2">The sequence shown here is derived from an EMBL/GenBank/DDBJ whole genome shotgun (WGS) entry which is preliminary data.</text>
</comment>
<feature type="transmembrane region" description="Helical" evidence="1">
    <location>
        <begin position="43"/>
        <end position="63"/>
    </location>
</feature>
<dbReference type="AlphaFoldDB" id="A0AAJ2UJV1"/>
<evidence type="ECO:0000313" key="2">
    <source>
        <dbReference type="EMBL" id="MDX3129135.1"/>
    </source>
</evidence>
<keyword evidence="1" id="KW-0472">Membrane</keyword>
<keyword evidence="1" id="KW-0812">Transmembrane</keyword>
<dbReference type="Proteomes" id="UP001273589">
    <property type="component" value="Unassembled WGS sequence"/>
</dbReference>
<sequence>MLTTVGIGFLAAAMVATTVFGVVAIRTEWVLPWLRRSTLRPVLWGWATLSGSAGLGLWCVALATERVEAFGLAGLILIVTDTVLSYLATRPGRVTTP</sequence>
<accession>A0AAJ2UJV1</accession>
<dbReference type="RefSeq" id="WP_319689648.1">
    <property type="nucleotide sequence ID" value="NZ_JARAWN010000017.1"/>
</dbReference>
<protein>
    <submittedName>
        <fullName evidence="2">Uncharacterized protein</fullName>
    </submittedName>
</protein>
<evidence type="ECO:0000313" key="3">
    <source>
        <dbReference type="Proteomes" id="UP001273589"/>
    </source>
</evidence>
<keyword evidence="1" id="KW-1133">Transmembrane helix</keyword>
<evidence type="ECO:0000256" key="1">
    <source>
        <dbReference type="SAM" id="Phobius"/>
    </source>
</evidence>
<feature type="transmembrane region" description="Helical" evidence="1">
    <location>
        <begin position="69"/>
        <end position="88"/>
    </location>
</feature>
<name>A0AAJ2UJV1_9ACTN</name>
<reference evidence="2" key="1">
    <citation type="journal article" date="2023" name="Microb. Genom.">
        <title>Mesoterricola silvestris gen. nov., sp. nov., Mesoterricola sediminis sp. nov., Geothrix oryzae sp. nov., Geothrix edaphica sp. nov., Geothrix rubra sp. nov., and Geothrix limicola sp. nov., six novel members of Acidobacteriota isolated from soils.</title>
        <authorList>
            <person name="Weisberg A.J."/>
            <person name="Pearce E."/>
            <person name="Kramer C.G."/>
            <person name="Chang J.H."/>
            <person name="Clarke C.R."/>
        </authorList>
    </citation>
    <scope>NUCLEOTIDE SEQUENCE</scope>
    <source>
        <strain evidence="2">ND06-05F</strain>
    </source>
</reference>
<organism evidence="2 3">
    <name type="scientific">Streptomyces europaeiscabiei</name>
    <dbReference type="NCBI Taxonomy" id="146819"/>
    <lineage>
        <taxon>Bacteria</taxon>
        <taxon>Bacillati</taxon>
        <taxon>Actinomycetota</taxon>
        <taxon>Actinomycetes</taxon>
        <taxon>Kitasatosporales</taxon>
        <taxon>Streptomycetaceae</taxon>
        <taxon>Streptomyces</taxon>
    </lineage>
</organism>
<gene>
    <name evidence="2" type="ORF">PV367_04805</name>
</gene>
<proteinExistence type="predicted"/>
<dbReference type="EMBL" id="JARAWN010000017">
    <property type="protein sequence ID" value="MDX3129135.1"/>
    <property type="molecule type" value="Genomic_DNA"/>
</dbReference>
<feature type="transmembrane region" description="Helical" evidence="1">
    <location>
        <begin position="6"/>
        <end position="31"/>
    </location>
</feature>